<name>A0ABV6YU45_UNCC1</name>
<feature type="domain" description="XdhC Rossmann" evidence="2">
    <location>
        <begin position="103"/>
        <end position="245"/>
    </location>
</feature>
<feature type="domain" description="XdhC- CoxI" evidence="1">
    <location>
        <begin position="11"/>
        <end position="72"/>
    </location>
</feature>
<evidence type="ECO:0000259" key="2">
    <source>
        <dbReference type="Pfam" id="PF13478"/>
    </source>
</evidence>
<evidence type="ECO:0000313" key="4">
    <source>
        <dbReference type="Proteomes" id="UP001594351"/>
    </source>
</evidence>
<dbReference type="EMBL" id="JBHPBY010000056">
    <property type="protein sequence ID" value="MFC1849726.1"/>
    <property type="molecule type" value="Genomic_DNA"/>
</dbReference>
<keyword evidence="4" id="KW-1185">Reference proteome</keyword>
<gene>
    <name evidence="3" type="ORF">ACFL27_05905</name>
</gene>
<dbReference type="InterPro" id="IPR003777">
    <property type="entry name" value="XdhC_CoxI"/>
</dbReference>
<dbReference type="Proteomes" id="UP001594351">
    <property type="component" value="Unassembled WGS sequence"/>
</dbReference>
<dbReference type="PANTHER" id="PTHR30388">
    <property type="entry name" value="ALDEHYDE OXIDOREDUCTASE MOLYBDENUM COFACTOR ASSEMBLY PROTEIN"/>
    <property type="match status" value="1"/>
</dbReference>
<dbReference type="InterPro" id="IPR027051">
    <property type="entry name" value="XdhC_Rossmann_dom"/>
</dbReference>
<dbReference type="Pfam" id="PF02625">
    <property type="entry name" value="XdhC_CoxI"/>
    <property type="match status" value="1"/>
</dbReference>
<proteinExistence type="predicted"/>
<organism evidence="3 4">
    <name type="scientific">candidate division CSSED10-310 bacterium</name>
    <dbReference type="NCBI Taxonomy" id="2855610"/>
    <lineage>
        <taxon>Bacteria</taxon>
        <taxon>Bacteria division CSSED10-310</taxon>
    </lineage>
</organism>
<dbReference type="Gene3D" id="3.40.50.720">
    <property type="entry name" value="NAD(P)-binding Rossmann-like Domain"/>
    <property type="match status" value="1"/>
</dbReference>
<dbReference type="InterPro" id="IPR052698">
    <property type="entry name" value="MoCofactor_Util/Proc"/>
</dbReference>
<dbReference type="PANTHER" id="PTHR30388:SF6">
    <property type="entry name" value="XANTHINE DEHYDROGENASE SUBUNIT A-RELATED"/>
    <property type="match status" value="1"/>
</dbReference>
<evidence type="ECO:0000259" key="1">
    <source>
        <dbReference type="Pfam" id="PF02625"/>
    </source>
</evidence>
<reference evidence="3 4" key="1">
    <citation type="submission" date="2024-09" db="EMBL/GenBank/DDBJ databases">
        <title>Laminarin stimulates single cell rates of sulfate reduction while oxygen inhibits transcriptomic activity in coastal marine sediment.</title>
        <authorList>
            <person name="Lindsay M."/>
            <person name="Orcutt B."/>
            <person name="Emerson D."/>
            <person name="Stepanauskas R."/>
            <person name="D'Angelo T."/>
        </authorList>
    </citation>
    <scope>NUCLEOTIDE SEQUENCE [LARGE SCALE GENOMIC DNA]</scope>
    <source>
        <strain evidence="3">SAG AM-311-K15</strain>
    </source>
</reference>
<protein>
    <submittedName>
        <fullName evidence="3">XdhC family protein</fullName>
    </submittedName>
</protein>
<sequence>MDIFSKMAELIREGTSFALCIVTHTAGSTPRKTGAKMLVFPDRKVIGTIGGGALEENIISQAISILETSSPQSLIINLKTDLEMICGGSVEVYIEPFSEKPRLIIFGAGHIGEQLVPLGRKLGFRTIVVDERTELLTAERFPAADDLAEQHPLEFIKDFSFQAQDHLVIITHKHSYDQAVLQAVVQKPVRYIGMIGSRNKVKQTFEKLSKNQIEPAAIERVHAPIGLGIKAETPTEIAILIAAELVQQRYTVTDT</sequence>
<comment type="caution">
    <text evidence="3">The sequence shown here is derived from an EMBL/GenBank/DDBJ whole genome shotgun (WGS) entry which is preliminary data.</text>
</comment>
<evidence type="ECO:0000313" key="3">
    <source>
        <dbReference type="EMBL" id="MFC1849726.1"/>
    </source>
</evidence>
<dbReference type="Pfam" id="PF13478">
    <property type="entry name" value="XdhC_C"/>
    <property type="match status" value="1"/>
</dbReference>
<accession>A0ABV6YU45</accession>